<dbReference type="EMBL" id="JAHZIK010001291">
    <property type="protein sequence ID" value="MBW7458665.1"/>
    <property type="molecule type" value="Genomic_DNA"/>
</dbReference>
<protein>
    <submittedName>
        <fullName evidence="1">PmoA family protein</fullName>
    </submittedName>
</protein>
<proteinExistence type="predicted"/>
<accession>A0ABS7CCJ7</accession>
<dbReference type="Proteomes" id="UP001519887">
    <property type="component" value="Unassembled WGS sequence"/>
</dbReference>
<keyword evidence="2" id="KW-1185">Reference proteome</keyword>
<feature type="non-terminal residue" evidence="1">
    <location>
        <position position="1"/>
    </location>
</feature>
<comment type="caution">
    <text evidence="1">The sequence shown here is derived from an EMBL/GenBank/DDBJ whole genome shotgun (WGS) entry which is preliminary data.</text>
</comment>
<name>A0ABS7CCJ7_9BACL</name>
<dbReference type="Pfam" id="PF14100">
    <property type="entry name" value="DUF6807"/>
    <property type="match status" value="1"/>
</dbReference>
<sequence length="187" mass="20937">SNKGERLLQEVRTMRIFNLPPEQRYVDVHSELLATDGTVVFGPTKEGGFPFIRVNEQMCAFLSGTITSSTGKKGEGEIFGTEADWVDYSGSILNVSWNNGIPDKGFFNGGIAIMVHPDYRAFSTKWFVRDAGAFTSSNFHFWGGHTLPSGDSLGFRQRIYLHLGDVEAGKVKDRYREYANPEVPDWC</sequence>
<evidence type="ECO:0000313" key="2">
    <source>
        <dbReference type="Proteomes" id="UP001519887"/>
    </source>
</evidence>
<dbReference type="InterPro" id="IPR029475">
    <property type="entry name" value="DUF6807"/>
</dbReference>
<reference evidence="1 2" key="1">
    <citation type="submission" date="2021-07" db="EMBL/GenBank/DDBJ databases">
        <title>Paenibacillus radiodurans sp. nov., isolated from the southeastern edge of Tengger Desert.</title>
        <authorList>
            <person name="Zhang G."/>
        </authorList>
    </citation>
    <scope>NUCLEOTIDE SEQUENCE [LARGE SCALE GENOMIC DNA]</scope>
    <source>
        <strain evidence="1 2">CCM 7311</strain>
    </source>
</reference>
<organism evidence="1 2">
    <name type="scientific">Paenibacillus sepulcri</name>
    <dbReference type="NCBI Taxonomy" id="359917"/>
    <lineage>
        <taxon>Bacteria</taxon>
        <taxon>Bacillati</taxon>
        <taxon>Bacillota</taxon>
        <taxon>Bacilli</taxon>
        <taxon>Bacillales</taxon>
        <taxon>Paenibacillaceae</taxon>
        <taxon>Paenibacillus</taxon>
    </lineage>
</organism>
<evidence type="ECO:0000313" key="1">
    <source>
        <dbReference type="EMBL" id="MBW7458665.1"/>
    </source>
</evidence>
<gene>
    <name evidence="1" type="ORF">K0U00_31940</name>
</gene>